<dbReference type="Gene3D" id="4.10.240.10">
    <property type="entry name" value="Zn(2)-C6 fungal-type DNA-binding domain"/>
    <property type="match status" value="1"/>
</dbReference>
<evidence type="ECO:0000313" key="10">
    <source>
        <dbReference type="Proteomes" id="UP000813385"/>
    </source>
</evidence>
<evidence type="ECO:0000256" key="2">
    <source>
        <dbReference type="ARBA" id="ARBA00022723"/>
    </source>
</evidence>
<keyword evidence="10" id="KW-1185">Reference proteome</keyword>
<dbReference type="CDD" id="cd00067">
    <property type="entry name" value="GAL4"/>
    <property type="match status" value="1"/>
</dbReference>
<dbReference type="GO" id="GO:0045944">
    <property type="term" value="P:positive regulation of transcription by RNA polymerase II"/>
    <property type="evidence" value="ECO:0007669"/>
    <property type="project" value="TreeGrafter"/>
</dbReference>
<dbReference type="GO" id="GO:0000981">
    <property type="term" value="F:DNA-binding transcription factor activity, RNA polymerase II-specific"/>
    <property type="evidence" value="ECO:0007669"/>
    <property type="project" value="InterPro"/>
</dbReference>
<sequence length="757" mass="83680">MPKASSNPTKGRRTANACVACRESKIKCSGEEPCANCQRRLIACQFGDSQHSVVVSRRYLQDLRKRAERGSTVSASSPPDGYQPPTPARPTRASLDASAAVQSSQISPPDSSIHAAAETHQEQECAGPSSAVHPPLEQFQPPQDGRAGMTVWTNPFAFPSKTIQNPDKNNRKWIWLAPWSTWSFTVRLTLTLMRVLGRDATDMASASATGVIYPMTWKQVPEDEPPDISGLPSIDHALYLFNTAKFHLGQQYRFFQDGSFEAQIHTFYRGDARAQAATSRIWFVQFLVVLAFGSAFLSKAQNPGEAPGSRYFVRAMALLPPTASIWKGSLLSCETLALVGLYFYSTNHRETALLYVGQALRIAQLEGIHTQLPEDELGRETVQRCRSLWCTIWIMDRHISTSLGLSMSTADCDFSGITGEPAIEKEEDTVLILQAKLSQLNWEILQTLYRGDRSPISVFLEKTRFILQTLAGHAQEIEQIITLKFGNSLETMPKGTRHITLLYHQCVIVATRPLLYSVLKERLDKLNGSTDGPDNFENFLALTTTLISTGIKSAAKTLQILSREDTLLASFLPFDLEFTYGAALHLTMARALFPGSEENATEMNLAKTILEEMISKGSDLAEARKKDLIRLEQLCVDFTQKSEQQGMQALILPVPEISNSDQGRDSTGQSQVEGFVPPPRSHLPTEVAPIPPDFSEYSPETALHHQYMMENSAFLDDIGISSNAFYLIADQMAEMGGADFPMADLAGFMAGAPHVMQ</sequence>
<evidence type="ECO:0000313" key="9">
    <source>
        <dbReference type="EMBL" id="KAH7376947.1"/>
    </source>
</evidence>
<organism evidence="9 10">
    <name type="scientific">Plectosphaerella cucumerina</name>
    <dbReference type="NCBI Taxonomy" id="40658"/>
    <lineage>
        <taxon>Eukaryota</taxon>
        <taxon>Fungi</taxon>
        <taxon>Dikarya</taxon>
        <taxon>Ascomycota</taxon>
        <taxon>Pezizomycotina</taxon>
        <taxon>Sordariomycetes</taxon>
        <taxon>Hypocreomycetidae</taxon>
        <taxon>Glomerellales</taxon>
        <taxon>Plectosphaerellaceae</taxon>
        <taxon>Plectosphaerella</taxon>
    </lineage>
</organism>
<evidence type="ECO:0000256" key="4">
    <source>
        <dbReference type="ARBA" id="ARBA00023125"/>
    </source>
</evidence>
<comment type="caution">
    <text evidence="9">The sequence shown here is derived from an EMBL/GenBank/DDBJ whole genome shotgun (WGS) entry which is preliminary data.</text>
</comment>
<dbReference type="InterPro" id="IPR007219">
    <property type="entry name" value="XnlR_reg_dom"/>
</dbReference>
<dbReference type="GO" id="GO:0006351">
    <property type="term" value="P:DNA-templated transcription"/>
    <property type="evidence" value="ECO:0007669"/>
    <property type="project" value="InterPro"/>
</dbReference>
<dbReference type="GO" id="GO:0005634">
    <property type="term" value="C:nucleus"/>
    <property type="evidence" value="ECO:0007669"/>
    <property type="project" value="UniProtKB-SubCell"/>
</dbReference>
<dbReference type="GO" id="GO:0008270">
    <property type="term" value="F:zinc ion binding"/>
    <property type="evidence" value="ECO:0007669"/>
    <property type="project" value="InterPro"/>
</dbReference>
<dbReference type="SUPFAM" id="SSF57701">
    <property type="entry name" value="Zn2/Cys6 DNA-binding domain"/>
    <property type="match status" value="1"/>
</dbReference>
<keyword evidence="6" id="KW-0539">Nucleus</keyword>
<evidence type="ECO:0000259" key="8">
    <source>
        <dbReference type="PROSITE" id="PS50048"/>
    </source>
</evidence>
<evidence type="ECO:0000256" key="3">
    <source>
        <dbReference type="ARBA" id="ARBA00023015"/>
    </source>
</evidence>
<dbReference type="InterPro" id="IPR051711">
    <property type="entry name" value="Stress_Response_Reg"/>
</dbReference>
<feature type="compositionally biased region" description="Low complexity" evidence="7">
    <location>
        <begin position="102"/>
        <end position="113"/>
    </location>
</feature>
<dbReference type="PANTHER" id="PTHR47540">
    <property type="entry name" value="THIAMINE REPRESSIBLE GENES REGULATORY PROTEIN THI5"/>
    <property type="match status" value="1"/>
</dbReference>
<dbReference type="OrthoDB" id="3266505at2759"/>
<dbReference type="AlphaFoldDB" id="A0A8K0TSZ4"/>
<dbReference type="PROSITE" id="PS50048">
    <property type="entry name" value="ZN2_CY6_FUNGAL_2"/>
    <property type="match status" value="1"/>
</dbReference>
<evidence type="ECO:0000256" key="5">
    <source>
        <dbReference type="ARBA" id="ARBA00023163"/>
    </source>
</evidence>
<keyword evidence="4" id="KW-0238">DNA-binding</keyword>
<comment type="subcellular location">
    <subcellularLocation>
        <location evidence="1">Nucleus</location>
    </subcellularLocation>
</comment>
<keyword evidence="5" id="KW-0804">Transcription</keyword>
<feature type="compositionally biased region" description="Polar residues" evidence="7">
    <location>
        <begin position="657"/>
        <end position="672"/>
    </location>
</feature>
<dbReference type="PROSITE" id="PS00463">
    <property type="entry name" value="ZN2_CY6_FUNGAL_1"/>
    <property type="match status" value="1"/>
</dbReference>
<proteinExistence type="predicted"/>
<reference evidence="9" key="1">
    <citation type="journal article" date="2021" name="Nat. Commun.">
        <title>Genetic determinants of endophytism in the Arabidopsis root mycobiome.</title>
        <authorList>
            <person name="Mesny F."/>
            <person name="Miyauchi S."/>
            <person name="Thiergart T."/>
            <person name="Pickel B."/>
            <person name="Atanasova L."/>
            <person name="Karlsson M."/>
            <person name="Huettel B."/>
            <person name="Barry K.W."/>
            <person name="Haridas S."/>
            <person name="Chen C."/>
            <person name="Bauer D."/>
            <person name="Andreopoulos W."/>
            <person name="Pangilinan J."/>
            <person name="LaButti K."/>
            <person name="Riley R."/>
            <person name="Lipzen A."/>
            <person name="Clum A."/>
            <person name="Drula E."/>
            <person name="Henrissat B."/>
            <person name="Kohler A."/>
            <person name="Grigoriev I.V."/>
            <person name="Martin F.M."/>
            <person name="Hacquard S."/>
        </authorList>
    </citation>
    <scope>NUCLEOTIDE SEQUENCE</scope>
    <source>
        <strain evidence="9">MPI-CAGE-AT-0016</strain>
    </source>
</reference>
<evidence type="ECO:0000256" key="7">
    <source>
        <dbReference type="SAM" id="MobiDB-lite"/>
    </source>
</evidence>
<evidence type="ECO:0000256" key="6">
    <source>
        <dbReference type="ARBA" id="ARBA00023242"/>
    </source>
</evidence>
<dbReference type="Proteomes" id="UP000813385">
    <property type="component" value="Unassembled WGS sequence"/>
</dbReference>
<dbReference type="SMART" id="SM00906">
    <property type="entry name" value="Fungal_trans"/>
    <property type="match status" value="1"/>
</dbReference>
<dbReference type="Pfam" id="PF00172">
    <property type="entry name" value="Zn_clus"/>
    <property type="match status" value="1"/>
</dbReference>
<dbReference type="GO" id="GO:0043565">
    <property type="term" value="F:sequence-specific DNA binding"/>
    <property type="evidence" value="ECO:0007669"/>
    <property type="project" value="TreeGrafter"/>
</dbReference>
<dbReference type="SMART" id="SM00066">
    <property type="entry name" value="GAL4"/>
    <property type="match status" value="1"/>
</dbReference>
<feature type="domain" description="Zn(2)-C6 fungal-type" evidence="8">
    <location>
        <begin position="17"/>
        <end position="46"/>
    </location>
</feature>
<evidence type="ECO:0000256" key="1">
    <source>
        <dbReference type="ARBA" id="ARBA00004123"/>
    </source>
</evidence>
<dbReference type="PANTHER" id="PTHR47540:SF6">
    <property type="entry name" value="ZN(II)2CYS6 TRANSCRIPTION FACTOR (EUROFUNG)"/>
    <property type="match status" value="1"/>
</dbReference>
<keyword evidence="2" id="KW-0479">Metal-binding</keyword>
<dbReference type="EMBL" id="JAGPXD010000001">
    <property type="protein sequence ID" value="KAH7376947.1"/>
    <property type="molecule type" value="Genomic_DNA"/>
</dbReference>
<protein>
    <submittedName>
        <fullName evidence="9">Zn(II)2Cys6 transcription factor</fullName>
    </submittedName>
</protein>
<dbReference type="InterPro" id="IPR001138">
    <property type="entry name" value="Zn2Cys6_DnaBD"/>
</dbReference>
<dbReference type="Pfam" id="PF04082">
    <property type="entry name" value="Fungal_trans"/>
    <property type="match status" value="1"/>
</dbReference>
<gene>
    <name evidence="9" type="ORF">B0T11DRAFT_273144</name>
</gene>
<accession>A0A8K0TSZ4</accession>
<keyword evidence="3" id="KW-0805">Transcription regulation</keyword>
<dbReference type="InterPro" id="IPR036864">
    <property type="entry name" value="Zn2-C6_fun-type_DNA-bd_sf"/>
</dbReference>
<feature type="region of interest" description="Disordered" evidence="7">
    <location>
        <begin position="657"/>
        <end position="686"/>
    </location>
</feature>
<feature type="region of interest" description="Disordered" evidence="7">
    <location>
        <begin position="66"/>
        <end position="140"/>
    </location>
</feature>
<dbReference type="CDD" id="cd12148">
    <property type="entry name" value="fungal_TF_MHR"/>
    <property type="match status" value="1"/>
</dbReference>
<name>A0A8K0TSZ4_9PEZI</name>